<dbReference type="EMBL" id="CM031839">
    <property type="protein sequence ID" value="KAG6676517.1"/>
    <property type="molecule type" value="Genomic_DNA"/>
</dbReference>
<dbReference type="AlphaFoldDB" id="A0A922AF32"/>
<dbReference type="PANTHER" id="PTHR32009">
    <property type="entry name" value="TMV RESISTANCE PROTEIN N-LIKE"/>
    <property type="match status" value="1"/>
</dbReference>
<evidence type="ECO:0000256" key="1">
    <source>
        <dbReference type="ARBA" id="ARBA00023027"/>
    </source>
</evidence>
<dbReference type="InterPro" id="IPR000157">
    <property type="entry name" value="TIR_dom"/>
</dbReference>
<dbReference type="Proteomes" id="UP000811246">
    <property type="component" value="Chromosome 15"/>
</dbReference>
<evidence type="ECO:0000259" key="2">
    <source>
        <dbReference type="PROSITE" id="PS50104"/>
    </source>
</evidence>
<evidence type="ECO:0000313" key="4">
    <source>
        <dbReference type="Proteomes" id="UP000811246"/>
    </source>
</evidence>
<evidence type="ECO:0000313" key="3">
    <source>
        <dbReference type="EMBL" id="KAG6676517.1"/>
    </source>
</evidence>
<dbReference type="SMART" id="SM00255">
    <property type="entry name" value="TIR"/>
    <property type="match status" value="1"/>
</dbReference>
<comment type="caution">
    <text evidence="3">The sequence shown here is derived from an EMBL/GenBank/DDBJ whole genome shotgun (WGS) entry which is preliminary data.</text>
</comment>
<keyword evidence="1" id="KW-0520">NAD</keyword>
<feature type="non-terminal residue" evidence="3">
    <location>
        <position position="106"/>
    </location>
</feature>
<accession>A0A922AF32</accession>
<proteinExistence type="predicted"/>
<protein>
    <recommendedName>
        <fullName evidence="2">TIR domain-containing protein</fullName>
    </recommendedName>
</protein>
<name>A0A922AF32_CARIL</name>
<dbReference type="Pfam" id="PF01582">
    <property type="entry name" value="TIR"/>
    <property type="match status" value="1"/>
</dbReference>
<reference evidence="3" key="1">
    <citation type="submission" date="2021-01" db="EMBL/GenBank/DDBJ databases">
        <authorList>
            <person name="Lovell J.T."/>
            <person name="Bentley N."/>
            <person name="Bhattarai G."/>
            <person name="Jenkins J.W."/>
            <person name="Sreedasyam A."/>
            <person name="Alarcon Y."/>
            <person name="Bock C."/>
            <person name="Boston L."/>
            <person name="Carlson J."/>
            <person name="Cervantes K."/>
            <person name="Clermont K."/>
            <person name="Krom N."/>
            <person name="Kubenka K."/>
            <person name="Mamidi S."/>
            <person name="Mattison C."/>
            <person name="Monteros M."/>
            <person name="Pisani C."/>
            <person name="Plott C."/>
            <person name="Rajasekar S."/>
            <person name="Rhein H.S."/>
            <person name="Rohla C."/>
            <person name="Song M."/>
            <person name="Hilaire R.S."/>
            <person name="Shu S."/>
            <person name="Wells L."/>
            <person name="Wang X."/>
            <person name="Webber J."/>
            <person name="Heerema R.J."/>
            <person name="Klein P."/>
            <person name="Conner P."/>
            <person name="Grauke L."/>
            <person name="Grimwood J."/>
            <person name="Schmutz J."/>
            <person name="Randall J.J."/>
        </authorList>
    </citation>
    <scope>NUCLEOTIDE SEQUENCE</scope>
    <source>
        <tissue evidence="3">Leaf</tissue>
    </source>
</reference>
<gene>
    <name evidence="3" type="ORF">I3842_15G155700</name>
</gene>
<dbReference type="PROSITE" id="PS50104">
    <property type="entry name" value="TIR"/>
    <property type="match status" value="1"/>
</dbReference>
<dbReference type="GO" id="GO:0007165">
    <property type="term" value="P:signal transduction"/>
    <property type="evidence" value="ECO:0007669"/>
    <property type="project" value="InterPro"/>
</dbReference>
<sequence>MKEILPALFKAIEGSRISSIVLLENYAELRWCLNDLLKILDCKEAMKQIVLPIFYDVDPPEIRHQKGDFGESFDSLGDKLIDNVKMLKWKAALEEAANLSGFELGN</sequence>
<dbReference type="PANTHER" id="PTHR32009:SF146">
    <property type="entry name" value="TIR DOMAIN-CONTAINING PROTEIN"/>
    <property type="match status" value="1"/>
</dbReference>
<organism evidence="3 4">
    <name type="scientific">Carya illinoinensis</name>
    <name type="common">Pecan</name>
    <dbReference type="NCBI Taxonomy" id="32201"/>
    <lineage>
        <taxon>Eukaryota</taxon>
        <taxon>Viridiplantae</taxon>
        <taxon>Streptophyta</taxon>
        <taxon>Embryophyta</taxon>
        <taxon>Tracheophyta</taxon>
        <taxon>Spermatophyta</taxon>
        <taxon>Magnoliopsida</taxon>
        <taxon>eudicotyledons</taxon>
        <taxon>Gunneridae</taxon>
        <taxon>Pentapetalae</taxon>
        <taxon>rosids</taxon>
        <taxon>fabids</taxon>
        <taxon>Fagales</taxon>
        <taxon>Juglandaceae</taxon>
        <taxon>Carya</taxon>
    </lineage>
</organism>
<feature type="domain" description="TIR" evidence="2">
    <location>
        <begin position="1"/>
        <end position="106"/>
    </location>
</feature>